<feature type="compositionally biased region" description="Low complexity" evidence="1">
    <location>
        <begin position="27"/>
        <end position="54"/>
    </location>
</feature>
<dbReference type="AlphaFoldDB" id="A0A2S3HV41"/>
<protein>
    <submittedName>
        <fullName evidence="2">Uncharacterized protein</fullName>
    </submittedName>
</protein>
<organism evidence="2">
    <name type="scientific">Panicum hallii</name>
    <dbReference type="NCBI Taxonomy" id="206008"/>
    <lineage>
        <taxon>Eukaryota</taxon>
        <taxon>Viridiplantae</taxon>
        <taxon>Streptophyta</taxon>
        <taxon>Embryophyta</taxon>
        <taxon>Tracheophyta</taxon>
        <taxon>Spermatophyta</taxon>
        <taxon>Magnoliopsida</taxon>
        <taxon>Liliopsida</taxon>
        <taxon>Poales</taxon>
        <taxon>Poaceae</taxon>
        <taxon>PACMAD clade</taxon>
        <taxon>Panicoideae</taxon>
        <taxon>Panicodae</taxon>
        <taxon>Paniceae</taxon>
        <taxon>Panicinae</taxon>
        <taxon>Panicum</taxon>
        <taxon>Panicum sect. Panicum</taxon>
    </lineage>
</organism>
<dbReference type="EMBL" id="CM008050">
    <property type="protein sequence ID" value="PAN30493.1"/>
    <property type="molecule type" value="Genomic_DNA"/>
</dbReference>
<reference evidence="2" key="1">
    <citation type="submission" date="2018-04" db="EMBL/GenBank/DDBJ databases">
        <title>WGS assembly of Panicum hallii.</title>
        <authorList>
            <person name="Lovell J."/>
            <person name="Jenkins J."/>
            <person name="Lowry D."/>
            <person name="Mamidi S."/>
            <person name="Sreedasyam A."/>
            <person name="Weng X."/>
            <person name="Barry K."/>
            <person name="Bonette J."/>
            <person name="Campitelli B."/>
            <person name="Daum C."/>
            <person name="Gordon S."/>
            <person name="Gould B."/>
            <person name="Lipzen A."/>
            <person name="Macqueen A."/>
            <person name="Palacio-Mejia J."/>
            <person name="Plott C."/>
            <person name="Shakirov E."/>
            <person name="Shu S."/>
            <person name="Yoshinaga Y."/>
            <person name="Zane M."/>
            <person name="Rokhsar D."/>
            <person name="Grimwood J."/>
            <person name="Schmutz J."/>
            <person name="Juenger T."/>
        </authorList>
    </citation>
    <scope>NUCLEOTIDE SEQUENCE [LARGE SCALE GENOMIC DNA]</scope>
    <source>
        <strain evidence="2">FIL2</strain>
    </source>
</reference>
<feature type="region of interest" description="Disordered" evidence="1">
    <location>
        <begin position="1"/>
        <end position="85"/>
    </location>
</feature>
<dbReference type="Gramene" id="PAN30493">
    <property type="protein sequence ID" value="PAN30493"/>
    <property type="gene ID" value="PAHAL_5G286100"/>
</dbReference>
<proteinExistence type="predicted"/>
<sequence length="85" mass="9070">MGFLDAIEPKAPRNSTPSSGWRPAPLPARQEPAQAAGAAARRPAYGDGAPALAHRQQRRRHRTAPQAAAAPHLLPDRARRPLPSS</sequence>
<accession>A0A2S3HV41</accession>
<name>A0A2S3HV41_9POAL</name>
<evidence type="ECO:0000256" key="1">
    <source>
        <dbReference type="SAM" id="MobiDB-lite"/>
    </source>
</evidence>
<evidence type="ECO:0000313" key="2">
    <source>
        <dbReference type="EMBL" id="PAN30493.1"/>
    </source>
</evidence>
<gene>
    <name evidence="2" type="ORF">PAHAL_5G286100</name>
</gene>
<feature type="compositionally biased region" description="Low complexity" evidence="1">
    <location>
        <begin position="64"/>
        <end position="73"/>
    </location>
</feature>
<dbReference type="Proteomes" id="UP000243499">
    <property type="component" value="Chromosome 5"/>
</dbReference>